<name>A0A026X1L6_OOCBI</name>
<keyword evidence="2" id="KW-1185">Reference proteome</keyword>
<accession>A0A026X1L6</accession>
<feature type="non-terminal residue" evidence="1">
    <location>
        <position position="1"/>
    </location>
</feature>
<gene>
    <name evidence="1" type="ORF">X777_07327</name>
</gene>
<organism evidence="1 2">
    <name type="scientific">Ooceraea biroi</name>
    <name type="common">Clonal raider ant</name>
    <name type="synonym">Cerapachys biroi</name>
    <dbReference type="NCBI Taxonomy" id="2015173"/>
    <lineage>
        <taxon>Eukaryota</taxon>
        <taxon>Metazoa</taxon>
        <taxon>Ecdysozoa</taxon>
        <taxon>Arthropoda</taxon>
        <taxon>Hexapoda</taxon>
        <taxon>Insecta</taxon>
        <taxon>Pterygota</taxon>
        <taxon>Neoptera</taxon>
        <taxon>Endopterygota</taxon>
        <taxon>Hymenoptera</taxon>
        <taxon>Apocrita</taxon>
        <taxon>Aculeata</taxon>
        <taxon>Formicoidea</taxon>
        <taxon>Formicidae</taxon>
        <taxon>Dorylinae</taxon>
        <taxon>Ooceraea</taxon>
    </lineage>
</organism>
<dbReference type="Proteomes" id="UP000053097">
    <property type="component" value="Unassembled WGS sequence"/>
</dbReference>
<dbReference type="EMBL" id="KK107036">
    <property type="protein sequence ID" value="EZA61978.1"/>
    <property type="molecule type" value="Genomic_DNA"/>
</dbReference>
<sequence length="205" mass="23253">IHSLLENVHTSYLPAPSYRELLAEKIHSHPSKLMKPANSITEVAVPYKFCGTRLELRDVVERSGKCRECGARFTTVQQHVPGDHAHLLVKYSFVESRLCPRFAMRGYIRDCGERAGGVKRVRSRREERQGKKGIGLPRFSADRLLISGLRNCSISYFFSFSWPSDQGSAINRQTGINRAASSSLIKPLDYRAELSGHSRCWWRSS</sequence>
<reference evidence="1 2" key="1">
    <citation type="journal article" date="2014" name="Curr. Biol.">
        <title>The genome of the clonal raider ant Cerapachys biroi.</title>
        <authorList>
            <person name="Oxley P.R."/>
            <person name="Ji L."/>
            <person name="Fetter-Pruneda I."/>
            <person name="McKenzie S.K."/>
            <person name="Li C."/>
            <person name="Hu H."/>
            <person name="Zhang G."/>
            <person name="Kronauer D.J."/>
        </authorList>
    </citation>
    <scope>NUCLEOTIDE SEQUENCE [LARGE SCALE GENOMIC DNA]</scope>
</reference>
<dbReference type="AlphaFoldDB" id="A0A026X1L6"/>
<evidence type="ECO:0000313" key="2">
    <source>
        <dbReference type="Proteomes" id="UP000053097"/>
    </source>
</evidence>
<evidence type="ECO:0000313" key="1">
    <source>
        <dbReference type="EMBL" id="EZA61978.1"/>
    </source>
</evidence>
<protein>
    <submittedName>
        <fullName evidence="1">Uncharacterized protein</fullName>
    </submittedName>
</protein>
<proteinExistence type="predicted"/>